<protein>
    <submittedName>
        <fullName evidence="1">Uncharacterized protein</fullName>
    </submittedName>
</protein>
<dbReference type="AlphaFoldDB" id="A0AAX3QZA5"/>
<dbReference type="RefSeq" id="WP_008781134.1">
    <property type="nucleotide sequence ID" value="NZ_CP120354.1"/>
</dbReference>
<evidence type="ECO:0000313" key="1">
    <source>
        <dbReference type="EMBL" id="WET66718.1"/>
    </source>
</evidence>
<keyword evidence="1" id="KW-0614">Plasmid</keyword>
<dbReference type="EMBL" id="CP120354">
    <property type="protein sequence ID" value="WET66718.1"/>
    <property type="molecule type" value="Genomic_DNA"/>
</dbReference>
<sequence length="44" mass="5136">MNHYHLVGYPNIKQFKRFFIQEGVGLVGANDLKIYNFTMSYPIA</sequence>
<gene>
    <name evidence="1" type="ORF">P2T59_22760</name>
</gene>
<proteinExistence type="predicted"/>
<dbReference type="Proteomes" id="UP001221009">
    <property type="component" value="Plasmid unnamed"/>
</dbReference>
<organism evidence="1 2">
    <name type="scientific">Parabacteroides distasonis</name>
    <dbReference type="NCBI Taxonomy" id="823"/>
    <lineage>
        <taxon>Bacteria</taxon>
        <taxon>Pseudomonadati</taxon>
        <taxon>Bacteroidota</taxon>
        <taxon>Bacteroidia</taxon>
        <taxon>Bacteroidales</taxon>
        <taxon>Tannerellaceae</taxon>
        <taxon>Parabacteroides</taxon>
    </lineage>
</organism>
<geneLocation type="plasmid" evidence="1 2">
    <name>unnamed</name>
</geneLocation>
<evidence type="ECO:0000313" key="2">
    <source>
        <dbReference type="Proteomes" id="UP001221009"/>
    </source>
</evidence>
<accession>A0AAX3QZA5</accession>
<reference evidence="1" key="1">
    <citation type="submission" date="2023-03" db="EMBL/GenBank/DDBJ databases">
        <title>Parabacteroides distasonis, a bacteria resistant against UC.</title>
        <authorList>
            <person name="Dai W."/>
        </authorList>
    </citation>
    <scope>NUCLEOTIDE SEQUENCE</scope>
    <source>
        <strain evidence="1">F1-28</strain>
        <plasmid evidence="1">unnamed</plasmid>
    </source>
</reference>
<name>A0AAX3QZA5_PARDI</name>